<organism evidence="6 7">
    <name type="scientific">Sporothrix curviconia</name>
    <dbReference type="NCBI Taxonomy" id="1260050"/>
    <lineage>
        <taxon>Eukaryota</taxon>
        <taxon>Fungi</taxon>
        <taxon>Dikarya</taxon>
        <taxon>Ascomycota</taxon>
        <taxon>Pezizomycotina</taxon>
        <taxon>Sordariomycetes</taxon>
        <taxon>Sordariomycetidae</taxon>
        <taxon>Ophiostomatales</taxon>
        <taxon>Ophiostomataceae</taxon>
        <taxon>Sporothrix</taxon>
    </lineage>
</organism>
<evidence type="ECO:0000313" key="7">
    <source>
        <dbReference type="Proteomes" id="UP001642405"/>
    </source>
</evidence>
<dbReference type="Pfam" id="PF14748">
    <property type="entry name" value="P5CR_dimer"/>
    <property type="match status" value="1"/>
</dbReference>
<comment type="caution">
    <text evidence="6">The sequence shown here is derived from an EMBL/GenBank/DDBJ whole genome shotgun (WGS) entry which is preliminary data.</text>
</comment>
<keyword evidence="7" id="KW-1185">Reference proteome</keyword>
<dbReference type="InterPro" id="IPR000304">
    <property type="entry name" value="Pyrroline-COOH_reductase"/>
</dbReference>
<dbReference type="Pfam" id="PF03807">
    <property type="entry name" value="F420_oxidored"/>
    <property type="match status" value="1"/>
</dbReference>
<evidence type="ECO:0000256" key="2">
    <source>
        <dbReference type="ARBA" id="ARBA00022857"/>
    </source>
</evidence>
<evidence type="ECO:0000313" key="6">
    <source>
        <dbReference type="EMBL" id="CAK7224439.1"/>
    </source>
</evidence>
<keyword evidence="2" id="KW-0521">NADP</keyword>
<dbReference type="InterPro" id="IPR029036">
    <property type="entry name" value="P5CR_dimer"/>
</dbReference>
<evidence type="ECO:0000259" key="5">
    <source>
        <dbReference type="Pfam" id="PF14748"/>
    </source>
</evidence>
<dbReference type="SUPFAM" id="SSF48179">
    <property type="entry name" value="6-phosphogluconate dehydrogenase C-terminal domain-like"/>
    <property type="match status" value="1"/>
</dbReference>
<keyword evidence="3 6" id="KW-0560">Oxidoreductase</keyword>
<dbReference type="PANTHER" id="PTHR11645:SF0">
    <property type="entry name" value="PYRROLINE-5-CARBOXYLATE REDUCTASE 3"/>
    <property type="match status" value="1"/>
</dbReference>
<protein>
    <submittedName>
        <fullName evidence="6">Delta 1-pyrroline-5-carboxylate reductase</fullName>
        <ecNumber evidence="6">1.5.1.2</ecNumber>
    </submittedName>
</protein>
<dbReference type="HAMAP" id="MF_01925">
    <property type="entry name" value="P5C_reductase"/>
    <property type="match status" value="1"/>
</dbReference>
<dbReference type="InterPro" id="IPR036291">
    <property type="entry name" value="NAD(P)-bd_dom_sf"/>
</dbReference>
<evidence type="ECO:0000256" key="1">
    <source>
        <dbReference type="ARBA" id="ARBA00005525"/>
    </source>
</evidence>
<dbReference type="EMBL" id="CAWUHB010000030">
    <property type="protein sequence ID" value="CAK7224439.1"/>
    <property type="molecule type" value="Genomic_DNA"/>
</dbReference>
<evidence type="ECO:0000259" key="4">
    <source>
        <dbReference type="Pfam" id="PF03807"/>
    </source>
</evidence>
<sequence length="405" mass="40554">MPSTFNLPIVGANNSSAVMSSASSVSSTSPPDHLTLAVLGCGSMGIAILSGILKELSEMDAPRPLQVVTSSASVSSLSALYSSHASTGAAATSSGASAGVASAAARNDMPERLPTHFLACVRRPEAAKRLRAALWAHSSVVKVVVDDNVAAVQQAGVALLACQASEAAALLSSPGMARALQGKMLISICEGVTTEQIESYLYGEDPASSALTTTAPATATSPKEARCRVVRAMPNAASLIGESMTVVDTSSATGPLPADAAALVTWIFRRIGSVVHHPSRGAGAGAGTRALTTVDRVAASSAAACTALGAAGPAFFALVLEAAIDGAVAMGLPRAEAQLLAAQSMRGAAGLVLQNGEHPALLRDRISSPGGCAIQGLLALEEGGVRSTVARAVREATAIAVQEGK</sequence>
<dbReference type="Gene3D" id="1.10.3730.10">
    <property type="entry name" value="ProC C-terminal domain-like"/>
    <property type="match status" value="1"/>
</dbReference>
<proteinExistence type="inferred from homology"/>
<dbReference type="PANTHER" id="PTHR11645">
    <property type="entry name" value="PYRROLINE-5-CARBOXYLATE REDUCTASE"/>
    <property type="match status" value="1"/>
</dbReference>
<dbReference type="InterPro" id="IPR028939">
    <property type="entry name" value="P5C_Rdtase_cat_N"/>
</dbReference>
<accession>A0ABP0BXJ7</accession>
<dbReference type="Proteomes" id="UP001642405">
    <property type="component" value="Unassembled WGS sequence"/>
</dbReference>
<gene>
    <name evidence="6" type="primary">PRO3</name>
    <name evidence="6" type="ORF">SCUCBS95973_005518</name>
</gene>
<dbReference type="SUPFAM" id="SSF51735">
    <property type="entry name" value="NAD(P)-binding Rossmann-fold domains"/>
    <property type="match status" value="1"/>
</dbReference>
<feature type="domain" description="Pyrroline-5-carboxylate reductase dimerisation" evidence="5">
    <location>
        <begin position="303"/>
        <end position="400"/>
    </location>
</feature>
<reference evidence="6 7" key="1">
    <citation type="submission" date="2024-01" db="EMBL/GenBank/DDBJ databases">
        <authorList>
            <person name="Allen C."/>
            <person name="Tagirdzhanova G."/>
        </authorList>
    </citation>
    <scope>NUCLEOTIDE SEQUENCE [LARGE SCALE GENOMIC DNA]</scope>
</reference>
<evidence type="ECO:0000256" key="3">
    <source>
        <dbReference type="ARBA" id="ARBA00023002"/>
    </source>
</evidence>
<dbReference type="InterPro" id="IPR008927">
    <property type="entry name" value="6-PGluconate_DH-like_C_sf"/>
</dbReference>
<dbReference type="GO" id="GO:0004735">
    <property type="term" value="F:pyrroline-5-carboxylate reductase activity"/>
    <property type="evidence" value="ECO:0007669"/>
    <property type="project" value="UniProtKB-EC"/>
</dbReference>
<dbReference type="EC" id="1.5.1.2" evidence="6"/>
<dbReference type="Gene3D" id="3.40.50.720">
    <property type="entry name" value="NAD(P)-binding Rossmann-like Domain"/>
    <property type="match status" value="1"/>
</dbReference>
<comment type="similarity">
    <text evidence="1">Belongs to the pyrroline-5-carboxylate reductase family.</text>
</comment>
<name>A0ABP0BXJ7_9PEZI</name>
<feature type="domain" description="Pyrroline-5-carboxylate reductase catalytic N-terminal" evidence="4">
    <location>
        <begin position="99"/>
        <end position="189"/>
    </location>
</feature>